<dbReference type="InterPro" id="IPR009057">
    <property type="entry name" value="Homeodomain-like_sf"/>
</dbReference>
<dbReference type="InterPro" id="IPR018062">
    <property type="entry name" value="HTH_AraC-typ_CS"/>
</dbReference>
<dbReference type="SUPFAM" id="SSF51215">
    <property type="entry name" value="Regulatory protein AraC"/>
    <property type="match status" value="1"/>
</dbReference>
<reference evidence="6 7" key="1">
    <citation type="submission" date="2006-02" db="EMBL/GenBank/DDBJ databases">
        <authorList>
            <person name="Pinhassi J."/>
            <person name="Pedros-Alio C."/>
            <person name="Ferriera S."/>
            <person name="Johnson J."/>
            <person name="Kravitz S."/>
            <person name="Halpern A."/>
            <person name="Remington K."/>
            <person name="Beeson K."/>
            <person name="Tran B."/>
            <person name="Rogers Y.-H."/>
            <person name="Friedman R."/>
            <person name="Venter J.C."/>
        </authorList>
    </citation>
    <scope>NUCLEOTIDE SEQUENCE [LARGE SCALE GENOMIC DNA]</scope>
    <source>
        <strain evidence="6 7">MED92</strain>
    </source>
</reference>
<dbReference type="Pfam" id="PF12833">
    <property type="entry name" value="HTH_18"/>
    <property type="match status" value="1"/>
</dbReference>
<dbReference type="AlphaFoldDB" id="A0A7U8C804"/>
<dbReference type="GO" id="GO:0003700">
    <property type="term" value="F:DNA-binding transcription factor activity"/>
    <property type="evidence" value="ECO:0007669"/>
    <property type="project" value="InterPro"/>
</dbReference>
<evidence type="ECO:0000313" key="6">
    <source>
        <dbReference type="EMBL" id="EAR61534.1"/>
    </source>
</evidence>
<dbReference type="PANTHER" id="PTHR46796:SF11">
    <property type="entry name" value="TRANSCRIPTIONAL REGULATOR-RELATED"/>
    <property type="match status" value="1"/>
</dbReference>
<keyword evidence="1" id="KW-0805">Transcription regulation</keyword>
<keyword evidence="4" id="KW-0804">Transcription</keyword>
<evidence type="ECO:0000313" key="7">
    <source>
        <dbReference type="Proteomes" id="UP000002171"/>
    </source>
</evidence>
<dbReference type="InterPro" id="IPR037923">
    <property type="entry name" value="HTH-like"/>
</dbReference>
<protein>
    <submittedName>
        <fullName evidence="6">Putative transcription regulator protein</fullName>
    </submittedName>
</protein>
<accession>A0A7U8C804</accession>
<dbReference type="OrthoDB" id="9809338at2"/>
<evidence type="ECO:0000256" key="2">
    <source>
        <dbReference type="ARBA" id="ARBA00023125"/>
    </source>
</evidence>
<dbReference type="InterPro" id="IPR018060">
    <property type="entry name" value="HTH_AraC"/>
</dbReference>
<comment type="caution">
    <text evidence="6">The sequence shown here is derived from an EMBL/GenBank/DDBJ whole genome shotgun (WGS) entry which is preliminary data.</text>
</comment>
<dbReference type="Gene3D" id="2.60.120.10">
    <property type="entry name" value="Jelly Rolls"/>
    <property type="match status" value="1"/>
</dbReference>
<name>A0A7U8C804_NEPCE</name>
<dbReference type="PROSITE" id="PS01124">
    <property type="entry name" value="HTH_ARAC_FAMILY_2"/>
    <property type="match status" value="1"/>
</dbReference>
<dbReference type="SMART" id="SM00342">
    <property type="entry name" value="HTH_ARAC"/>
    <property type="match status" value="1"/>
</dbReference>
<evidence type="ECO:0000256" key="4">
    <source>
        <dbReference type="ARBA" id="ARBA00023163"/>
    </source>
</evidence>
<evidence type="ECO:0000256" key="1">
    <source>
        <dbReference type="ARBA" id="ARBA00023015"/>
    </source>
</evidence>
<dbReference type="Pfam" id="PF02311">
    <property type="entry name" value="AraC_binding"/>
    <property type="match status" value="1"/>
</dbReference>
<sequence length="269" mass="30864">MADDVQYHRVADTPDLVLSEGVYSDFQFEPHYHLDYHIGLVVEGVQKQKFQGRSVLLGPGRVSIMPPGEIHDGISYGDSPYKMKTFRISQEILEHYFADIFADKGELFFAGAMLEDPRCAAALLNLFLSLQEQNQLSSMATEEHWLKLLAPLLTDLCVVTPEGGKGYLSEKQWQQVREYCRESLDNKIVLDELAELCDLSRYQFLRRFEKTVGVTPHAWLTRFRLEHACALLRRTKQTLSEVSQAVGFYDQSHFNRAFRQAYGVSPSKY</sequence>
<dbReference type="RefSeq" id="WP_007020319.1">
    <property type="nucleotide sequence ID" value="NZ_CH724125.1"/>
</dbReference>
<dbReference type="Proteomes" id="UP000002171">
    <property type="component" value="Unassembled WGS sequence"/>
</dbReference>
<keyword evidence="7" id="KW-1185">Reference proteome</keyword>
<dbReference type="EMBL" id="AAOW01000007">
    <property type="protein sequence ID" value="EAR61534.1"/>
    <property type="molecule type" value="Genomic_DNA"/>
</dbReference>
<dbReference type="InterPro" id="IPR014710">
    <property type="entry name" value="RmlC-like_jellyroll"/>
</dbReference>
<evidence type="ECO:0000256" key="3">
    <source>
        <dbReference type="ARBA" id="ARBA00023159"/>
    </source>
</evidence>
<dbReference type="PRINTS" id="PR00032">
    <property type="entry name" value="HTHARAC"/>
</dbReference>
<dbReference type="SUPFAM" id="SSF46689">
    <property type="entry name" value="Homeodomain-like"/>
    <property type="match status" value="2"/>
</dbReference>
<proteinExistence type="predicted"/>
<organism evidence="6 7">
    <name type="scientific">Neptuniibacter caesariensis</name>
    <dbReference type="NCBI Taxonomy" id="207954"/>
    <lineage>
        <taxon>Bacteria</taxon>
        <taxon>Pseudomonadati</taxon>
        <taxon>Pseudomonadota</taxon>
        <taxon>Gammaproteobacteria</taxon>
        <taxon>Oceanospirillales</taxon>
        <taxon>Oceanospirillaceae</taxon>
        <taxon>Neptuniibacter</taxon>
    </lineage>
</organism>
<keyword evidence="2" id="KW-0238">DNA-binding</keyword>
<keyword evidence="3" id="KW-0010">Activator</keyword>
<dbReference type="Gene3D" id="1.10.10.60">
    <property type="entry name" value="Homeodomain-like"/>
    <property type="match status" value="2"/>
</dbReference>
<dbReference type="InterPro" id="IPR003313">
    <property type="entry name" value="AraC-bd"/>
</dbReference>
<dbReference type="PANTHER" id="PTHR46796">
    <property type="entry name" value="HTH-TYPE TRANSCRIPTIONAL ACTIVATOR RHAS-RELATED"/>
    <property type="match status" value="1"/>
</dbReference>
<feature type="domain" description="HTH araC/xylS-type" evidence="5">
    <location>
        <begin position="174"/>
        <end position="269"/>
    </location>
</feature>
<dbReference type="PROSITE" id="PS00041">
    <property type="entry name" value="HTH_ARAC_FAMILY_1"/>
    <property type="match status" value="1"/>
</dbReference>
<gene>
    <name evidence="6" type="ORF">MED92_12806</name>
</gene>
<dbReference type="InterPro" id="IPR050204">
    <property type="entry name" value="AraC_XylS_family_regulators"/>
</dbReference>
<dbReference type="GO" id="GO:0043565">
    <property type="term" value="F:sequence-specific DNA binding"/>
    <property type="evidence" value="ECO:0007669"/>
    <property type="project" value="InterPro"/>
</dbReference>
<dbReference type="InterPro" id="IPR020449">
    <property type="entry name" value="Tscrpt_reg_AraC-type_HTH"/>
</dbReference>
<evidence type="ECO:0000259" key="5">
    <source>
        <dbReference type="PROSITE" id="PS01124"/>
    </source>
</evidence>